<proteinExistence type="predicted"/>
<gene>
    <name evidence="1" type="ORF">JTE90_017899</name>
</gene>
<protein>
    <submittedName>
        <fullName evidence="1">Uncharacterized protein</fullName>
    </submittedName>
</protein>
<reference evidence="1 2" key="1">
    <citation type="journal article" date="2022" name="Nat. Ecol. Evol.">
        <title>A masculinizing supergene underlies an exaggerated male reproductive morph in a spider.</title>
        <authorList>
            <person name="Hendrickx F."/>
            <person name="De Corte Z."/>
            <person name="Sonet G."/>
            <person name="Van Belleghem S.M."/>
            <person name="Kostlbacher S."/>
            <person name="Vangestel C."/>
        </authorList>
    </citation>
    <scope>NUCLEOTIDE SEQUENCE [LARGE SCALE GENOMIC DNA]</scope>
    <source>
        <strain evidence="1">W744_W776</strain>
    </source>
</reference>
<evidence type="ECO:0000313" key="2">
    <source>
        <dbReference type="Proteomes" id="UP000827092"/>
    </source>
</evidence>
<dbReference type="AlphaFoldDB" id="A0AAV6VIX0"/>
<sequence length="83" mass="9250">MVNISTFYSDINLNHFFPFPNSTVPKPGVSGRRRQISPRGIATGAASKALFVRSRKDVIYSAFTANCTPRFRKRYDIPLVGNG</sequence>
<organism evidence="1 2">
    <name type="scientific">Oedothorax gibbosus</name>
    <dbReference type="NCBI Taxonomy" id="931172"/>
    <lineage>
        <taxon>Eukaryota</taxon>
        <taxon>Metazoa</taxon>
        <taxon>Ecdysozoa</taxon>
        <taxon>Arthropoda</taxon>
        <taxon>Chelicerata</taxon>
        <taxon>Arachnida</taxon>
        <taxon>Araneae</taxon>
        <taxon>Araneomorphae</taxon>
        <taxon>Entelegynae</taxon>
        <taxon>Araneoidea</taxon>
        <taxon>Linyphiidae</taxon>
        <taxon>Erigoninae</taxon>
        <taxon>Oedothorax</taxon>
    </lineage>
</organism>
<comment type="caution">
    <text evidence="1">The sequence shown here is derived from an EMBL/GenBank/DDBJ whole genome shotgun (WGS) entry which is preliminary data.</text>
</comment>
<dbReference type="EMBL" id="JAFNEN010000083">
    <property type="protein sequence ID" value="KAG8195601.1"/>
    <property type="molecule type" value="Genomic_DNA"/>
</dbReference>
<name>A0AAV6VIX0_9ARAC</name>
<dbReference type="Proteomes" id="UP000827092">
    <property type="component" value="Unassembled WGS sequence"/>
</dbReference>
<keyword evidence="2" id="KW-1185">Reference proteome</keyword>
<evidence type="ECO:0000313" key="1">
    <source>
        <dbReference type="EMBL" id="KAG8195601.1"/>
    </source>
</evidence>
<accession>A0AAV6VIX0</accession>